<dbReference type="PROSITE" id="PS50937">
    <property type="entry name" value="HTH_MERR_2"/>
    <property type="match status" value="1"/>
</dbReference>
<dbReference type="Proteomes" id="UP001055940">
    <property type="component" value="Chromosome"/>
</dbReference>
<dbReference type="InterPro" id="IPR047057">
    <property type="entry name" value="MerR_fam"/>
</dbReference>
<dbReference type="PROSITE" id="PS00552">
    <property type="entry name" value="HTH_MERR_1"/>
    <property type="match status" value="1"/>
</dbReference>
<accession>A0ABY5D7F3</accession>
<feature type="domain" description="HTH merR-type" evidence="2">
    <location>
        <begin position="1"/>
        <end position="68"/>
    </location>
</feature>
<reference evidence="3" key="1">
    <citation type="submission" date="2022-06" db="EMBL/GenBank/DDBJ databases">
        <authorList>
            <person name="Ping M."/>
        </authorList>
    </citation>
    <scope>NUCLEOTIDE SEQUENCE</scope>
    <source>
        <strain evidence="3">JCM11759T</strain>
    </source>
</reference>
<dbReference type="Pfam" id="PF13411">
    <property type="entry name" value="MerR_1"/>
    <property type="match status" value="1"/>
</dbReference>
<evidence type="ECO:0000256" key="1">
    <source>
        <dbReference type="ARBA" id="ARBA00023125"/>
    </source>
</evidence>
<name>A0ABY5D7F3_9ACTN</name>
<dbReference type="PANTHER" id="PTHR30204">
    <property type="entry name" value="REDOX-CYCLING DRUG-SENSING TRANSCRIPTIONAL ACTIVATOR SOXR"/>
    <property type="match status" value="1"/>
</dbReference>
<organism evidence="3 4">
    <name type="scientific">Nocardiopsis exhalans</name>
    <dbReference type="NCBI Taxonomy" id="163604"/>
    <lineage>
        <taxon>Bacteria</taxon>
        <taxon>Bacillati</taxon>
        <taxon>Actinomycetota</taxon>
        <taxon>Actinomycetes</taxon>
        <taxon>Streptosporangiales</taxon>
        <taxon>Nocardiopsidaceae</taxon>
        <taxon>Nocardiopsis</taxon>
    </lineage>
</organism>
<dbReference type="RefSeq" id="WP_254419388.1">
    <property type="nucleotide sequence ID" value="NZ_BAAAJB010000006.1"/>
</dbReference>
<dbReference type="SMART" id="SM00422">
    <property type="entry name" value="HTH_MERR"/>
    <property type="match status" value="1"/>
</dbReference>
<gene>
    <name evidence="3" type="ORF">NE857_01105</name>
</gene>
<dbReference type="SUPFAM" id="SSF46955">
    <property type="entry name" value="Putative DNA-binding domain"/>
    <property type="match status" value="1"/>
</dbReference>
<evidence type="ECO:0000259" key="2">
    <source>
        <dbReference type="PROSITE" id="PS50937"/>
    </source>
</evidence>
<protein>
    <submittedName>
        <fullName evidence="3">MerR family transcriptional regulator</fullName>
    </submittedName>
</protein>
<proteinExistence type="predicted"/>
<dbReference type="EMBL" id="CP099837">
    <property type="protein sequence ID" value="USY20297.1"/>
    <property type="molecule type" value="Genomic_DNA"/>
</dbReference>
<keyword evidence="1" id="KW-0238">DNA-binding</keyword>
<dbReference type="InterPro" id="IPR000551">
    <property type="entry name" value="MerR-type_HTH_dom"/>
</dbReference>
<dbReference type="CDD" id="cd01282">
    <property type="entry name" value="HTH_MerR-like_sg3"/>
    <property type="match status" value="1"/>
</dbReference>
<evidence type="ECO:0000313" key="4">
    <source>
        <dbReference type="Proteomes" id="UP001055940"/>
    </source>
</evidence>
<dbReference type="PRINTS" id="PR00040">
    <property type="entry name" value="HTHMERR"/>
</dbReference>
<keyword evidence="4" id="KW-1185">Reference proteome</keyword>
<dbReference type="InterPro" id="IPR009061">
    <property type="entry name" value="DNA-bd_dom_put_sf"/>
</dbReference>
<dbReference type="PANTHER" id="PTHR30204:SF97">
    <property type="entry name" value="MERR FAMILY REGULATORY PROTEIN"/>
    <property type="match status" value="1"/>
</dbReference>
<evidence type="ECO:0000313" key="3">
    <source>
        <dbReference type="EMBL" id="USY20297.1"/>
    </source>
</evidence>
<sequence length="145" mass="15721">MRIGELSARSGVSPRSLRYYEERGLLTSRRTSGGHREYGEDAVERVDRVQCLLGAGLNTETIRELLPCVYARERGEPAPDLLDWLCAERDRVSGAIRGLERTREALDEVIENARNSPTEGRVNADRAVGAGGGGALAGPVTLTGK</sequence>
<dbReference type="Gene3D" id="1.10.1660.10">
    <property type="match status" value="1"/>
</dbReference>